<dbReference type="STRING" id="48936.NJ75_02603"/>
<dbReference type="RefSeq" id="WP_039335130.1">
    <property type="nucleotide sequence ID" value="NZ_JRVC01000012.1"/>
</dbReference>
<evidence type="ECO:0000313" key="3">
    <source>
        <dbReference type="Proteomes" id="UP000031338"/>
    </source>
</evidence>
<keyword evidence="3" id="KW-1185">Reference proteome</keyword>
<dbReference type="PATRIC" id="fig|48936.3.peg.2610"/>
<dbReference type="EMBL" id="JRVC01000012">
    <property type="protein sequence ID" value="KHS45584.1"/>
    <property type="molecule type" value="Genomic_DNA"/>
</dbReference>
<keyword evidence="1" id="KW-0732">Signal</keyword>
<protein>
    <recommendedName>
        <fullName evidence="4">DUF4331 domain-containing protein</fullName>
    </recommendedName>
</protein>
<proteinExistence type="predicted"/>
<gene>
    <name evidence="2" type="ORF">NJ75_02603</name>
</gene>
<reference evidence="2 3" key="1">
    <citation type="submission" date="2014-10" db="EMBL/GenBank/DDBJ databases">
        <title>Draft genome sequence of Novosphingobium subterraneum DSM 12447.</title>
        <authorList>
            <person name="Gan H.M."/>
            <person name="Gan H.Y."/>
            <person name="Savka M.A."/>
        </authorList>
    </citation>
    <scope>NUCLEOTIDE SEQUENCE [LARGE SCALE GENOMIC DNA]</scope>
    <source>
        <strain evidence="2 3">DSM 12447</strain>
    </source>
</reference>
<comment type="caution">
    <text evidence="2">The sequence shown here is derived from an EMBL/GenBank/DDBJ whole genome shotgun (WGS) entry which is preliminary data.</text>
</comment>
<evidence type="ECO:0000313" key="2">
    <source>
        <dbReference type="EMBL" id="KHS45584.1"/>
    </source>
</evidence>
<organism evidence="2 3">
    <name type="scientific">Novosphingobium subterraneum</name>
    <dbReference type="NCBI Taxonomy" id="48936"/>
    <lineage>
        <taxon>Bacteria</taxon>
        <taxon>Pseudomonadati</taxon>
        <taxon>Pseudomonadota</taxon>
        <taxon>Alphaproteobacteria</taxon>
        <taxon>Sphingomonadales</taxon>
        <taxon>Sphingomonadaceae</taxon>
        <taxon>Novosphingobium</taxon>
    </lineage>
</organism>
<evidence type="ECO:0000256" key="1">
    <source>
        <dbReference type="SAM" id="SignalP"/>
    </source>
</evidence>
<evidence type="ECO:0008006" key="4">
    <source>
        <dbReference type="Google" id="ProtNLM"/>
    </source>
</evidence>
<feature type="signal peptide" evidence="1">
    <location>
        <begin position="1"/>
        <end position="31"/>
    </location>
</feature>
<accession>A0A0B8ZH20</accession>
<dbReference type="Proteomes" id="UP000031338">
    <property type="component" value="Unassembled WGS sequence"/>
</dbReference>
<dbReference type="AlphaFoldDB" id="A0A0B8ZH20"/>
<feature type="chain" id="PRO_5002127016" description="DUF4331 domain-containing protein" evidence="1">
    <location>
        <begin position="32"/>
        <end position="223"/>
    </location>
</feature>
<sequence>MRRIFKTLLAGSAGAASLAALMLVPTGVATSADHLDPPSRTDGGVDPNPDIPADIADVFAWHSNGTTKIAMTFAGPVSAAATTPLYYDRDVLYKINISTAAPGNTPEFTIKYRFGPGQNPGEWGVRIEGVPGVNGVIEGPVEQNLQKDGVKVRVGLFDEPFFFDLIGFRETRSTGTLKIRNDRNFFDTQNDTAIVLEIPDANLGAGVTNLGVWGQTARFGGNI</sequence>
<name>A0A0B8ZH20_9SPHN</name>